<dbReference type="InterPro" id="IPR050259">
    <property type="entry name" value="SDR"/>
</dbReference>
<dbReference type="InterPro" id="IPR057326">
    <property type="entry name" value="KR_dom"/>
</dbReference>
<evidence type="ECO:0000256" key="4">
    <source>
        <dbReference type="ARBA" id="ARBA00022857"/>
    </source>
</evidence>
<dbReference type="SMART" id="SM00822">
    <property type="entry name" value="PKS_KR"/>
    <property type="match status" value="1"/>
</dbReference>
<dbReference type="KEGG" id="tbk:HF295_07955"/>
<dbReference type="RefSeq" id="WP_312031638.1">
    <property type="nucleotide sequence ID" value="NZ_CP051151.1"/>
</dbReference>
<feature type="binding site" evidence="8">
    <location>
        <begin position="62"/>
        <end position="63"/>
    </location>
    <ligand>
        <name>NADP(+)</name>
        <dbReference type="ChEBI" id="CHEBI:58349"/>
    </ligand>
</feature>
<dbReference type="GO" id="GO:0004316">
    <property type="term" value="F:3-oxoacyl-[acyl-carrier-protein] reductase (NADPH) activity"/>
    <property type="evidence" value="ECO:0007669"/>
    <property type="project" value="UniProtKB-UniRule"/>
</dbReference>
<dbReference type="UniPathway" id="UPA00094"/>
<dbReference type="SUPFAM" id="SSF51735">
    <property type="entry name" value="NAD(P)-binding Rossmann-fold domains"/>
    <property type="match status" value="1"/>
</dbReference>
<comment type="subunit">
    <text evidence="9">Homotetramer.</text>
</comment>
<dbReference type="EC" id="1.1.1.100" evidence="3 9"/>
<evidence type="ECO:0000259" key="10">
    <source>
        <dbReference type="SMART" id="SM00822"/>
    </source>
</evidence>
<comment type="pathway">
    <text evidence="1 9">Lipid metabolism; fatty acid biosynthesis.</text>
</comment>
<gene>
    <name evidence="11" type="primary">fabG</name>
    <name evidence="11" type="ORF">HF295_07955</name>
</gene>
<keyword evidence="9" id="KW-0276">Fatty acid metabolism</keyword>
<evidence type="ECO:0000313" key="12">
    <source>
        <dbReference type="Proteomes" id="UP000512167"/>
    </source>
</evidence>
<dbReference type="GO" id="GO:0051287">
    <property type="term" value="F:NAD binding"/>
    <property type="evidence" value="ECO:0007669"/>
    <property type="project" value="UniProtKB-UniRule"/>
</dbReference>
<keyword evidence="4 8" id="KW-0521">NADP</keyword>
<evidence type="ECO:0000256" key="1">
    <source>
        <dbReference type="ARBA" id="ARBA00005194"/>
    </source>
</evidence>
<reference evidence="11 12" key="1">
    <citation type="submission" date="2020-04" db="EMBL/GenBank/DDBJ databases">
        <authorList>
            <person name="Zheng R.K."/>
            <person name="Sun C.M."/>
        </authorList>
    </citation>
    <scope>NUCLEOTIDE SEQUENCE [LARGE SCALE GENOMIC DNA]</scope>
    <source>
        <strain evidence="12">zrk29</strain>
    </source>
</reference>
<feature type="binding site" evidence="8">
    <location>
        <begin position="11"/>
        <end position="14"/>
    </location>
    <ligand>
        <name>NADP(+)</name>
        <dbReference type="ChEBI" id="CHEBI:58349"/>
    </ligand>
</feature>
<dbReference type="InterPro" id="IPR036291">
    <property type="entry name" value="NAD(P)-bd_dom_sf"/>
</dbReference>
<dbReference type="InterPro" id="IPR020904">
    <property type="entry name" value="Sc_DH/Rdtase_CS"/>
</dbReference>
<protein>
    <recommendedName>
        <fullName evidence="3 9">3-oxoacyl-[acyl-carrier-protein] reductase</fullName>
        <ecNumber evidence="3 9">1.1.1.100</ecNumber>
    </recommendedName>
</protein>
<feature type="domain" description="Ketoreductase" evidence="10">
    <location>
        <begin position="5"/>
        <end position="190"/>
    </location>
</feature>
<feature type="binding site" evidence="8">
    <location>
        <begin position="154"/>
        <end position="158"/>
    </location>
    <ligand>
        <name>NADP(+)</name>
        <dbReference type="ChEBI" id="CHEBI:58349"/>
    </ligand>
</feature>
<keyword evidence="12" id="KW-1185">Reference proteome</keyword>
<evidence type="ECO:0000256" key="8">
    <source>
        <dbReference type="PIRSR" id="PIRSR611284-2"/>
    </source>
</evidence>
<comment type="catalytic activity">
    <reaction evidence="6 9">
        <text>a (3R)-hydroxyacyl-[ACP] + NADP(+) = a 3-oxoacyl-[ACP] + NADPH + H(+)</text>
        <dbReference type="Rhea" id="RHEA:17397"/>
        <dbReference type="Rhea" id="RHEA-COMP:9916"/>
        <dbReference type="Rhea" id="RHEA-COMP:9945"/>
        <dbReference type="ChEBI" id="CHEBI:15378"/>
        <dbReference type="ChEBI" id="CHEBI:57783"/>
        <dbReference type="ChEBI" id="CHEBI:58349"/>
        <dbReference type="ChEBI" id="CHEBI:78776"/>
        <dbReference type="ChEBI" id="CHEBI:78827"/>
        <dbReference type="EC" id="1.1.1.100"/>
    </reaction>
</comment>
<dbReference type="AlphaFoldDB" id="A0A7L6N3F6"/>
<dbReference type="PRINTS" id="PR00080">
    <property type="entry name" value="SDRFAMILY"/>
</dbReference>
<proteinExistence type="inferred from homology"/>
<keyword evidence="5 9" id="KW-0560">Oxidoreductase</keyword>
<dbReference type="GO" id="GO:0006633">
    <property type="term" value="P:fatty acid biosynthetic process"/>
    <property type="evidence" value="ECO:0007669"/>
    <property type="project" value="UniProtKB-UniPathway"/>
</dbReference>
<dbReference type="FunFam" id="3.40.50.720:FF:000115">
    <property type="entry name" value="3-oxoacyl-[acyl-carrier-protein] reductase FabG"/>
    <property type="match status" value="1"/>
</dbReference>
<dbReference type="NCBIfam" id="TIGR01830">
    <property type="entry name" value="3oxo_ACP_reduc"/>
    <property type="match status" value="1"/>
</dbReference>
<keyword evidence="9" id="KW-0275">Fatty acid biosynthesis</keyword>
<dbReference type="NCBIfam" id="NF009466">
    <property type="entry name" value="PRK12826.1-2"/>
    <property type="match status" value="1"/>
</dbReference>
<dbReference type="CDD" id="cd05333">
    <property type="entry name" value="BKR_SDR_c"/>
    <property type="match status" value="1"/>
</dbReference>
<evidence type="ECO:0000256" key="6">
    <source>
        <dbReference type="ARBA" id="ARBA00048508"/>
    </source>
</evidence>
<dbReference type="Pfam" id="PF13561">
    <property type="entry name" value="adh_short_C2"/>
    <property type="match status" value="1"/>
</dbReference>
<dbReference type="EMBL" id="CP051151">
    <property type="protein sequence ID" value="QLY40790.1"/>
    <property type="molecule type" value="Genomic_DNA"/>
</dbReference>
<evidence type="ECO:0000313" key="11">
    <source>
        <dbReference type="EMBL" id="QLY40790.1"/>
    </source>
</evidence>
<dbReference type="InterPro" id="IPR011284">
    <property type="entry name" value="3oxo_ACP_reduc"/>
</dbReference>
<dbReference type="PROSITE" id="PS00061">
    <property type="entry name" value="ADH_SHORT"/>
    <property type="match status" value="1"/>
</dbReference>
<keyword evidence="9" id="KW-0443">Lipid metabolism</keyword>
<evidence type="ECO:0000256" key="3">
    <source>
        <dbReference type="ARBA" id="ARBA00012948"/>
    </source>
</evidence>
<dbReference type="InterPro" id="IPR002347">
    <property type="entry name" value="SDR_fam"/>
</dbReference>
<accession>A0A7L6N3F6</accession>
<sequence>MENKKTVLITGASRGIGKAIALAFAKENYNVVINYNHSEEKAKLLANEIQSLGGESLIVQANVSDFNQAQILIEKTIEKFGQIDVLINNSGITKDNLILRMKENDFDDVINVNLKGTWNMCKHVSKYLLKNRQGSIINISSVVALIGNPGQSNYVASKAGIIGLSKSLAKEFASRNVRVNTIAPGFIETEMTDQLSESVKEYYLKQIPLNRLGKAEDIADLCVFLASDKASYITGQTISVNGGML</sequence>
<dbReference type="PRINTS" id="PR00081">
    <property type="entry name" value="GDHRDH"/>
</dbReference>
<dbReference type="Proteomes" id="UP000512167">
    <property type="component" value="Chromosome"/>
</dbReference>
<dbReference type="NCBIfam" id="NF005559">
    <property type="entry name" value="PRK07231.1"/>
    <property type="match status" value="1"/>
</dbReference>
<comment type="function">
    <text evidence="9">Catalyzes the NADPH-dependent reduction of beta-ketoacyl-ACP substrates to beta-hydroxyacyl-ACP products, the first reductive step in the elongation cycle of fatty acid biosynthesis.</text>
</comment>
<comment type="similarity">
    <text evidence="2 9">Belongs to the short-chain dehydrogenases/reductases (SDR) family.</text>
</comment>
<name>A0A7L6N3F6_9MOLU</name>
<evidence type="ECO:0000256" key="7">
    <source>
        <dbReference type="PIRSR" id="PIRSR611284-1"/>
    </source>
</evidence>
<keyword evidence="9" id="KW-0444">Lipid biosynthesis</keyword>
<evidence type="ECO:0000256" key="2">
    <source>
        <dbReference type="ARBA" id="ARBA00006484"/>
    </source>
</evidence>
<dbReference type="PANTHER" id="PTHR42879">
    <property type="entry name" value="3-OXOACYL-(ACYL-CARRIER-PROTEIN) REDUCTASE"/>
    <property type="match status" value="1"/>
</dbReference>
<dbReference type="PANTHER" id="PTHR42879:SF2">
    <property type="entry name" value="3-OXOACYL-[ACYL-CARRIER-PROTEIN] REDUCTASE FABG"/>
    <property type="match status" value="1"/>
</dbReference>
<feature type="binding site" evidence="8">
    <location>
        <position position="187"/>
    </location>
    <ligand>
        <name>NADP(+)</name>
        <dbReference type="ChEBI" id="CHEBI:58349"/>
    </ligand>
</feature>
<feature type="active site" description="Proton acceptor" evidence="7">
    <location>
        <position position="154"/>
    </location>
</feature>
<evidence type="ECO:0000256" key="5">
    <source>
        <dbReference type="ARBA" id="ARBA00023002"/>
    </source>
</evidence>
<organism evidence="11 12">
    <name type="scientific">Hujiaoplasma nucleasis</name>
    <dbReference type="NCBI Taxonomy" id="2725268"/>
    <lineage>
        <taxon>Bacteria</taxon>
        <taxon>Bacillati</taxon>
        <taxon>Mycoplasmatota</taxon>
        <taxon>Mollicutes</taxon>
        <taxon>Candidatus Izemoplasmatales</taxon>
        <taxon>Hujiaoplasmataceae</taxon>
        <taxon>Hujiaoplasma</taxon>
    </lineage>
</organism>
<evidence type="ECO:0000256" key="9">
    <source>
        <dbReference type="RuleBase" id="RU366074"/>
    </source>
</evidence>
<dbReference type="Gene3D" id="3.40.50.720">
    <property type="entry name" value="NAD(P)-binding Rossmann-like Domain"/>
    <property type="match status" value="1"/>
</dbReference>
<feature type="binding site" evidence="8">
    <location>
        <position position="89"/>
    </location>
    <ligand>
        <name>NADP(+)</name>
        <dbReference type="ChEBI" id="CHEBI:58349"/>
    </ligand>
</feature>